<evidence type="ECO:0000313" key="1">
    <source>
        <dbReference type="EMBL" id="ALV07184.1"/>
    </source>
</evidence>
<organism evidence="1 2">
    <name type="scientific">Roseateles depolymerans</name>
    <dbReference type="NCBI Taxonomy" id="76731"/>
    <lineage>
        <taxon>Bacteria</taxon>
        <taxon>Pseudomonadati</taxon>
        <taxon>Pseudomonadota</taxon>
        <taxon>Betaproteobacteria</taxon>
        <taxon>Burkholderiales</taxon>
        <taxon>Sphaerotilaceae</taxon>
        <taxon>Roseateles</taxon>
    </lineage>
</organism>
<keyword evidence="2" id="KW-1185">Reference proteome</keyword>
<dbReference type="RefSeq" id="WP_375137519.1">
    <property type="nucleotide sequence ID" value="NZ_CP013729.1"/>
</dbReference>
<protein>
    <submittedName>
        <fullName evidence="1">Uncharacterized protein</fullName>
    </submittedName>
</protein>
<name>A0A0U3NFH0_9BURK</name>
<dbReference type="EMBL" id="CP013729">
    <property type="protein sequence ID" value="ALV07184.1"/>
    <property type="molecule type" value="Genomic_DNA"/>
</dbReference>
<evidence type="ECO:0000313" key="2">
    <source>
        <dbReference type="Proteomes" id="UP000060699"/>
    </source>
</evidence>
<dbReference type="Proteomes" id="UP000060699">
    <property type="component" value="Chromosome"/>
</dbReference>
<dbReference type="STRING" id="76731.RD2015_2719"/>
<proteinExistence type="predicted"/>
<dbReference type="PANTHER" id="PTHR35567:SF1">
    <property type="entry name" value="CONSERVED FUNGAL PROTEIN (AFU_ORTHOLOGUE AFUA_1G14230)"/>
    <property type="match status" value="1"/>
</dbReference>
<sequence length="197" mass="20702" precursor="true">MMSLNARRIPFTRLALPLMGAAVLSACAMSGNMGDKAKPMFSQASLPAGVQVPEGHRVALETVGVGTIDYECRAKKDMAGQFEWVFVGPSATLMDRQQQTVGKYYGPPATWEAKDGSKVTGTQVAVAPASPGNIPLQLVKANPAMGAGAMQGVSYIQRVATQGGVAPTSACDASTVSQRKTVNYQADYIFWTVGAAR</sequence>
<dbReference type="PANTHER" id="PTHR35567">
    <property type="entry name" value="MALATE DEHYDROGENASE (AFU_ORTHOLOGUE AFUA_2G13800)"/>
    <property type="match status" value="1"/>
</dbReference>
<dbReference type="KEGG" id="rdp:RD2015_2719"/>
<dbReference type="AlphaFoldDB" id="A0A0U3NFH0"/>
<accession>A0A0U3NFH0</accession>
<dbReference type="PATRIC" id="fig|76731.3.peg.2783"/>
<dbReference type="PROSITE" id="PS51257">
    <property type="entry name" value="PROKAR_LIPOPROTEIN"/>
    <property type="match status" value="1"/>
</dbReference>
<gene>
    <name evidence="1" type="ORF">RD2015_2719</name>
</gene>
<dbReference type="Pfam" id="PF11937">
    <property type="entry name" value="DUF3455"/>
    <property type="match status" value="1"/>
</dbReference>
<dbReference type="InterPro" id="IPR021851">
    <property type="entry name" value="DUF3455"/>
</dbReference>
<reference evidence="1 2" key="1">
    <citation type="submission" date="2015-12" db="EMBL/GenBank/DDBJ databases">
        <title>Complete genome of Roseateles depolymerans KCTC 42856.</title>
        <authorList>
            <person name="Kim K.M."/>
        </authorList>
    </citation>
    <scope>NUCLEOTIDE SEQUENCE [LARGE SCALE GENOMIC DNA]</scope>
    <source>
        <strain evidence="1 2">KCTC 42856</strain>
    </source>
</reference>